<sequence>MHALQREGQLKQQTSENIGGSLLISKFVKASLGNTAGIGEQRTFVEIICRAQMDVSSVFGSG</sequence>
<organism evidence="1 2">
    <name type="scientific">Sinorhizobium saheli</name>
    <dbReference type="NCBI Taxonomy" id="36856"/>
    <lineage>
        <taxon>Bacteria</taxon>
        <taxon>Pseudomonadati</taxon>
        <taxon>Pseudomonadota</taxon>
        <taxon>Alphaproteobacteria</taxon>
        <taxon>Hyphomicrobiales</taxon>
        <taxon>Rhizobiaceae</taxon>
        <taxon>Sinorhizobium/Ensifer group</taxon>
        <taxon>Sinorhizobium</taxon>
    </lineage>
</organism>
<dbReference type="AlphaFoldDB" id="A0A178YPT8"/>
<keyword evidence="2" id="KW-1185">Reference proteome</keyword>
<gene>
    <name evidence="1" type="ORF">ATB98_24730</name>
</gene>
<reference evidence="1 2" key="1">
    <citation type="submission" date="2015-11" db="EMBL/GenBank/DDBJ databases">
        <title>Ensifer anhuiense sp. nov., an effective nitrogen fixation bacterium with Glycine soja.</title>
        <authorList>
            <person name="Yan H."/>
            <person name="Chen W."/>
        </authorList>
    </citation>
    <scope>NUCLEOTIDE SEQUENCE [LARGE SCALE GENOMIC DNA]</scope>
    <source>
        <strain evidence="1 2">LMG 7837</strain>
    </source>
</reference>
<comment type="caution">
    <text evidence="1">The sequence shown here is derived from an EMBL/GenBank/DDBJ whole genome shotgun (WGS) entry which is preliminary data.</text>
</comment>
<evidence type="ECO:0000313" key="1">
    <source>
        <dbReference type="EMBL" id="OAP49256.1"/>
    </source>
</evidence>
<dbReference type="EMBL" id="LNQB01000056">
    <property type="protein sequence ID" value="OAP49256.1"/>
    <property type="molecule type" value="Genomic_DNA"/>
</dbReference>
<protein>
    <submittedName>
        <fullName evidence="1">Uncharacterized protein</fullName>
    </submittedName>
</protein>
<name>A0A178YPT8_SINSA</name>
<dbReference type="Proteomes" id="UP000078507">
    <property type="component" value="Unassembled WGS sequence"/>
</dbReference>
<proteinExistence type="predicted"/>
<evidence type="ECO:0000313" key="2">
    <source>
        <dbReference type="Proteomes" id="UP000078507"/>
    </source>
</evidence>
<accession>A0A178YPT8</accession>